<gene>
    <name evidence="1" type="ORF">L6164_034316</name>
</gene>
<name>A0ACB9KUF4_BAUVA</name>
<accession>A0ACB9KUF4</accession>
<evidence type="ECO:0000313" key="2">
    <source>
        <dbReference type="Proteomes" id="UP000828941"/>
    </source>
</evidence>
<dbReference type="Proteomes" id="UP000828941">
    <property type="component" value="Chromosome 13"/>
</dbReference>
<protein>
    <submittedName>
        <fullName evidence="1">Uncharacterized protein</fullName>
    </submittedName>
</protein>
<reference evidence="1 2" key="1">
    <citation type="journal article" date="2022" name="DNA Res.">
        <title>Chromosomal-level genome assembly of the orchid tree Bauhinia variegata (Leguminosae; Cercidoideae) supports the allotetraploid origin hypothesis of Bauhinia.</title>
        <authorList>
            <person name="Zhong Y."/>
            <person name="Chen Y."/>
            <person name="Zheng D."/>
            <person name="Pang J."/>
            <person name="Liu Y."/>
            <person name="Luo S."/>
            <person name="Meng S."/>
            <person name="Qian L."/>
            <person name="Wei D."/>
            <person name="Dai S."/>
            <person name="Zhou R."/>
        </authorList>
    </citation>
    <scope>NUCLEOTIDE SEQUENCE [LARGE SCALE GENOMIC DNA]</scope>
    <source>
        <strain evidence="1">BV-YZ2020</strain>
    </source>
</reference>
<dbReference type="EMBL" id="CM039438">
    <property type="protein sequence ID" value="KAI4300997.1"/>
    <property type="molecule type" value="Genomic_DNA"/>
</dbReference>
<organism evidence="1 2">
    <name type="scientific">Bauhinia variegata</name>
    <name type="common">Purple orchid tree</name>
    <name type="synonym">Phanera variegata</name>
    <dbReference type="NCBI Taxonomy" id="167791"/>
    <lineage>
        <taxon>Eukaryota</taxon>
        <taxon>Viridiplantae</taxon>
        <taxon>Streptophyta</taxon>
        <taxon>Embryophyta</taxon>
        <taxon>Tracheophyta</taxon>
        <taxon>Spermatophyta</taxon>
        <taxon>Magnoliopsida</taxon>
        <taxon>eudicotyledons</taxon>
        <taxon>Gunneridae</taxon>
        <taxon>Pentapetalae</taxon>
        <taxon>rosids</taxon>
        <taxon>fabids</taxon>
        <taxon>Fabales</taxon>
        <taxon>Fabaceae</taxon>
        <taxon>Cercidoideae</taxon>
        <taxon>Cercideae</taxon>
        <taxon>Bauhiniinae</taxon>
        <taxon>Bauhinia</taxon>
    </lineage>
</organism>
<comment type="caution">
    <text evidence="1">The sequence shown here is derived from an EMBL/GenBank/DDBJ whole genome shotgun (WGS) entry which is preliminary data.</text>
</comment>
<sequence>MSESKIKNKLGELYISSNMQRSSEEIAGNIDLLTEILVRVPAKPLLRFICVSKQWLALISDSQFCHSHTLFHHTPHSNPCALLLNHDFSPSPHFQIVPLTNSETDPSVVKVPCLDYLNVPRILIMESCNGLMLCSTAFLMKLDDQITFSISVEGKRFKISYAPFPLADNCASVLTDNGLAFRYFLCNPTTKQYTVVTFPTEEFGRQLVTLSLAFDPLRSPHYKVISIRTVKDRTKSRGNGQKLKMINVYSSETGSWSEDVCFTAPPSISFHVGVYFKCAIHWYTDSDQNSVYFDVDTQCLKTYPMPPPDNEDLSLTEVGYFGESMGHLHVVFIDRFKNVEFDILELKEDYSGWVLRYHVDLTPTEHAFPELVWDLRDKMYSFSVLCIVRQAKEEDSVVVLFVDGRAMYFNLVDHTSRKLCDLEPCMATAGTAALDYEHGDAFQYIESLSYVRAFAC</sequence>
<keyword evidence="2" id="KW-1185">Reference proteome</keyword>
<evidence type="ECO:0000313" key="1">
    <source>
        <dbReference type="EMBL" id="KAI4300997.1"/>
    </source>
</evidence>
<proteinExistence type="predicted"/>